<dbReference type="InterPro" id="IPR053167">
    <property type="entry name" value="Spore_coat_component"/>
</dbReference>
<evidence type="ECO:0000256" key="1">
    <source>
        <dbReference type="SAM" id="SignalP"/>
    </source>
</evidence>
<dbReference type="Proteomes" id="UP001495779">
    <property type="component" value="Unassembled WGS sequence"/>
</dbReference>
<dbReference type="SMART" id="SM00972">
    <property type="entry name" value="SCPU"/>
    <property type="match status" value="2"/>
</dbReference>
<sequence length="329" mass="34723">MLTLHRKYKISCIVFFLSLSLNLPRHAYSLACSISNISTLNFGHIMPLTNNVATTSLTFNYSCTKETLETLVGATLCLNIGISSVSGQITSRQMLPVGLNSPINYQLYQNANHSLIWGSQHISGSSPIMIKLSLNQGLTPATGSVTIYAQLSVNQSSVIPATYIDTYTSLTATSTLNLGILSTPNSCGSIVGPSFPFVVTATITDQCLVSSNGDINIGSVQSSTNNAAASGHISVTCTNTTPFSIGLLPSNNNLQGSGVLQSISTTEKIPYQLSSTPGLNGATWGNNPLNLITDIGSGITKDYPVYVTVPSTNYPPGSYSDTVTINVTY</sequence>
<protein>
    <submittedName>
        <fullName evidence="3">Spore coat protein U domain-containing protein</fullName>
    </submittedName>
</protein>
<dbReference type="EMBL" id="JAGSRH010000001">
    <property type="protein sequence ID" value="MER5075387.1"/>
    <property type="molecule type" value="Genomic_DNA"/>
</dbReference>
<feature type="domain" description="Spore coat protein U/FanG" evidence="2">
    <location>
        <begin position="30"/>
        <end position="168"/>
    </location>
</feature>
<keyword evidence="3" id="KW-0167">Capsid protein</keyword>
<evidence type="ECO:0000259" key="2">
    <source>
        <dbReference type="Pfam" id="PF05229"/>
    </source>
</evidence>
<dbReference type="RefSeq" id="WP_163862371.1">
    <property type="nucleotide sequence ID" value="NZ_CP095443.1"/>
</dbReference>
<comment type="caution">
    <text evidence="3">The sequence shown here is derived from an EMBL/GenBank/DDBJ whole genome shotgun (WGS) entry which is preliminary data.</text>
</comment>
<dbReference type="Pfam" id="PF05229">
    <property type="entry name" value="SCPU"/>
    <property type="match status" value="2"/>
</dbReference>
<dbReference type="AlphaFoldDB" id="A0AAI9I3J8"/>
<dbReference type="InterPro" id="IPR007893">
    <property type="entry name" value="Spore_coat_U/FanG"/>
</dbReference>
<evidence type="ECO:0000313" key="3">
    <source>
        <dbReference type="EMBL" id="EMP9434852.1"/>
    </source>
</evidence>
<feature type="domain" description="Spore coat protein U/FanG" evidence="2">
    <location>
        <begin position="196"/>
        <end position="325"/>
    </location>
</feature>
<organism evidence="3">
    <name type="scientific">Providencia stuartii</name>
    <dbReference type="NCBI Taxonomy" id="588"/>
    <lineage>
        <taxon>Bacteria</taxon>
        <taxon>Pseudomonadati</taxon>
        <taxon>Pseudomonadota</taxon>
        <taxon>Gammaproteobacteria</taxon>
        <taxon>Enterobacterales</taxon>
        <taxon>Morganellaceae</taxon>
        <taxon>Providencia</taxon>
    </lineage>
</organism>
<accession>A0AAI9I3J8</accession>
<feature type="signal peptide" evidence="1">
    <location>
        <begin position="1"/>
        <end position="27"/>
    </location>
</feature>
<reference evidence="4 5" key="1">
    <citation type="submission" date="2021-04" db="EMBL/GenBank/DDBJ databases">
        <title>Determining the burden of carbapenem-resistant Enterobacterales from a tertiary public heath setting in Bangladesh: a clinical, epidemiological, and molecular study.</title>
        <authorList>
            <person name="Farzana R."/>
            <person name="Walsh T.R."/>
        </authorList>
    </citation>
    <scope>NUCLEOTIDE SEQUENCE [LARGE SCALE GENOMIC DNA]</scope>
    <source>
        <strain evidence="4">Dmpro_s316</strain>
        <strain evidence="5">dmpro_s316</strain>
    </source>
</reference>
<keyword evidence="3" id="KW-0946">Virion</keyword>
<dbReference type="PANTHER" id="PTHR37089">
    <property type="entry name" value="PROTEIN U-RELATED"/>
    <property type="match status" value="1"/>
</dbReference>
<dbReference type="EMBL" id="AAZDVE040000052">
    <property type="protein sequence ID" value="EMP9434852.1"/>
    <property type="molecule type" value="Genomic_DNA"/>
</dbReference>
<dbReference type="PANTHER" id="PTHR37089:SF3">
    <property type="entry name" value="EXPORTED PROTEIN"/>
    <property type="match status" value="1"/>
</dbReference>
<proteinExistence type="predicted"/>
<evidence type="ECO:0000313" key="4">
    <source>
        <dbReference type="EMBL" id="MER5075387.1"/>
    </source>
</evidence>
<name>A0AAI9I3J8_PROST</name>
<evidence type="ECO:0000313" key="5">
    <source>
        <dbReference type="Proteomes" id="UP001495779"/>
    </source>
</evidence>
<reference evidence="3" key="2">
    <citation type="submission" date="2024-02" db="EMBL/GenBank/DDBJ databases">
        <authorList>
            <consortium name="Clinical and Environmental Microbiology Branch: Whole genome sequencing antimicrobial resistance pathogens in the healthcare setting"/>
        </authorList>
    </citation>
    <scope>NUCLEOTIDE SEQUENCE</scope>
    <source>
        <strain evidence="3">2020GO-00142</strain>
    </source>
</reference>
<feature type="chain" id="PRO_5042593442" evidence="1">
    <location>
        <begin position="28"/>
        <end position="329"/>
    </location>
</feature>
<keyword evidence="1" id="KW-0732">Signal</keyword>
<gene>
    <name evidence="3" type="ORF">JRA39_003983</name>
    <name evidence="4" type="ORF">KDV35_00610</name>
</gene>